<organism evidence="2 3">
    <name type="scientific">Oryza meyeriana var. granulata</name>
    <dbReference type="NCBI Taxonomy" id="110450"/>
    <lineage>
        <taxon>Eukaryota</taxon>
        <taxon>Viridiplantae</taxon>
        <taxon>Streptophyta</taxon>
        <taxon>Embryophyta</taxon>
        <taxon>Tracheophyta</taxon>
        <taxon>Spermatophyta</taxon>
        <taxon>Magnoliopsida</taxon>
        <taxon>Liliopsida</taxon>
        <taxon>Poales</taxon>
        <taxon>Poaceae</taxon>
        <taxon>BOP clade</taxon>
        <taxon>Oryzoideae</taxon>
        <taxon>Oryzeae</taxon>
        <taxon>Oryzinae</taxon>
        <taxon>Oryza</taxon>
        <taxon>Oryza meyeriana</taxon>
    </lineage>
</organism>
<feature type="region of interest" description="Disordered" evidence="1">
    <location>
        <begin position="1"/>
        <end position="24"/>
    </location>
</feature>
<dbReference type="EMBL" id="SPHZ02000007">
    <property type="protein sequence ID" value="KAF0906572.1"/>
    <property type="molecule type" value="Genomic_DNA"/>
</dbReference>
<keyword evidence="3" id="KW-1185">Reference proteome</keyword>
<accession>A0A6G1D2M0</accession>
<evidence type="ECO:0000313" key="2">
    <source>
        <dbReference type="EMBL" id="KAF0906572.1"/>
    </source>
</evidence>
<evidence type="ECO:0000256" key="1">
    <source>
        <dbReference type="SAM" id="MobiDB-lite"/>
    </source>
</evidence>
<reference evidence="2 3" key="1">
    <citation type="submission" date="2019-11" db="EMBL/GenBank/DDBJ databases">
        <title>Whole genome sequence of Oryza granulata.</title>
        <authorList>
            <person name="Li W."/>
        </authorList>
    </citation>
    <scope>NUCLEOTIDE SEQUENCE [LARGE SCALE GENOMIC DNA]</scope>
    <source>
        <strain evidence="3">cv. Menghai</strain>
        <tissue evidence="2">Leaf</tissue>
    </source>
</reference>
<evidence type="ECO:0000313" key="3">
    <source>
        <dbReference type="Proteomes" id="UP000479710"/>
    </source>
</evidence>
<sequence length="54" mass="6334">MAPCWRAARPGKVERRRQRDSYAARHRKMATIDVAGLEKGNGRRCRRGTVRRLR</sequence>
<feature type="compositionally biased region" description="Basic and acidic residues" evidence="1">
    <location>
        <begin position="11"/>
        <end position="23"/>
    </location>
</feature>
<proteinExistence type="predicted"/>
<dbReference type="Proteomes" id="UP000479710">
    <property type="component" value="Unassembled WGS sequence"/>
</dbReference>
<name>A0A6G1D2M0_9ORYZ</name>
<gene>
    <name evidence="2" type="ORF">E2562_012025</name>
</gene>
<comment type="caution">
    <text evidence="2">The sequence shown here is derived from an EMBL/GenBank/DDBJ whole genome shotgun (WGS) entry which is preliminary data.</text>
</comment>
<dbReference type="AlphaFoldDB" id="A0A6G1D2M0"/>
<protein>
    <submittedName>
        <fullName evidence="2">Uncharacterized protein</fullName>
    </submittedName>
</protein>
<feature type="non-terminal residue" evidence="2">
    <location>
        <position position="54"/>
    </location>
</feature>